<dbReference type="EMBL" id="QLMA01000004">
    <property type="protein sequence ID" value="RAJ81961.1"/>
    <property type="molecule type" value="Genomic_DNA"/>
</dbReference>
<proteinExistence type="inferred from homology"/>
<keyword evidence="2" id="KW-0479">Metal-binding</keyword>
<dbReference type="NCBIfam" id="TIGR00079">
    <property type="entry name" value="pept_deformyl"/>
    <property type="match status" value="1"/>
</dbReference>
<dbReference type="Proteomes" id="UP000249819">
    <property type="component" value="Unassembled WGS sequence"/>
</dbReference>
<accession>A0A327VY41</accession>
<dbReference type="Gene3D" id="3.90.45.10">
    <property type="entry name" value="Peptide deformylase"/>
    <property type="match status" value="1"/>
</dbReference>
<keyword evidence="5" id="KW-1185">Reference proteome</keyword>
<evidence type="ECO:0000313" key="5">
    <source>
        <dbReference type="Proteomes" id="UP000249819"/>
    </source>
</evidence>
<evidence type="ECO:0000256" key="1">
    <source>
        <dbReference type="ARBA" id="ARBA00010759"/>
    </source>
</evidence>
<sequence length="130" mass="14893">MWDSMYAAHGCGLAAPQVNIPIRLFVADSISTWQQVRGAERLEQFPDNKGIREVFINPEIIYQSDTTATDLEGCLSIPGKSGQVVRPWQITIRYLDARFREQEKTYAGFTARMIQHEMDHLDGILYIDKM</sequence>
<evidence type="ECO:0000256" key="3">
    <source>
        <dbReference type="ARBA" id="ARBA00022801"/>
    </source>
</evidence>
<protein>
    <submittedName>
        <fullName evidence="4">Peptide deformylase</fullName>
    </submittedName>
</protein>
<name>A0A327VY41_9BACT</name>
<comment type="caution">
    <text evidence="4">The sequence shown here is derived from an EMBL/GenBank/DDBJ whole genome shotgun (WGS) entry which is preliminary data.</text>
</comment>
<evidence type="ECO:0000256" key="2">
    <source>
        <dbReference type="ARBA" id="ARBA00022723"/>
    </source>
</evidence>
<evidence type="ECO:0000313" key="4">
    <source>
        <dbReference type="EMBL" id="RAJ81961.1"/>
    </source>
</evidence>
<dbReference type="Pfam" id="PF01327">
    <property type="entry name" value="Pep_deformylase"/>
    <property type="match status" value="1"/>
</dbReference>
<keyword evidence="3" id="KW-0378">Hydrolase</keyword>
<comment type="similarity">
    <text evidence="1">Belongs to the polypeptide deformylase family.</text>
</comment>
<dbReference type="AlphaFoldDB" id="A0A327VY41"/>
<dbReference type="InterPro" id="IPR036821">
    <property type="entry name" value="Peptide_deformylase_sf"/>
</dbReference>
<dbReference type="GO" id="GO:0046872">
    <property type="term" value="F:metal ion binding"/>
    <property type="evidence" value="ECO:0007669"/>
    <property type="project" value="UniProtKB-KW"/>
</dbReference>
<organism evidence="4 5">
    <name type="scientific">Chitinophaga dinghuensis</name>
    <dbReference type="NCBI Taxonomy" id="1539050"/>
    <lineage>
        <taxon>Bacteria</taxon>
        <taxon>Pseudomonadati</taxon>
        <taxon>Bacteroidota</taxon>
        <taxon>Chitinophagia</taxon>
        <taxon>Chitinophagales</taxon>
        <taxon>Chitinophagaceae</taxon>
        <taxon>Chitinophaga</taxon>
    </lineage>
</organism>
<dbReference type="PANTHER" id="PTHR10458:SF22">
    <property type="entry name" value="PEPTIDE DEFORMYLASE"/>
    <property type="match status" value="1"/>
</dbReference>
<dbReference type="CDD" id="cd00487">
    <property type="entry name" value="Pep_deformylase"/>
    <property type="match status" value="1"/>
</dbReference>
<dbReference type="SUPFAM" id="SSF56420">
    <property type="entry name" value="Peptide deformylase"/>
    <property type="match status" value="1"/>
</dbReference>
<dbReference type="PANTHER" id="PTHR10458">
    <property type="entry name" value="PEPTIDE DEFORMYLASE"/>
    <property type="match status" value="1"/>
</dbReference>
<dbReference type="PRINTS" id="PR01576">
    <property type="entry name" value="PDEFORMYLASE"/>
</dbReference>
<dbReference type="GO" id="GO:0042586">
    <property type="term" value="F:peptide deformylase activity"/>
    <property type="evidence" value="ECO:0007669"/>
    <property type="project" value="InterPro"/>
</dbReference>
<dbReference type="NCBIfam" id="NF001159">
    <property type="entry name" value="PRK00150.1-3"/>
    <property type="match status" value="1"/>
</dbReference>
<reference evidence="4 5" key="1">
    <citation type="submission" date="2018-06" db="EMBL/GenBank/DDBJ databases">
        <title>Genomic Encyclopedia of Archaeal and Bacterial Type Strains, Phase II (KMG-II): from individual species to whole genera.</title>
        <authorList>
            <person name="Goeker M."/>
        </authorList>
    </citation>
    <scope>NUCLEOTIDE SEQUENCE [LARGE SCALE GENOMIC DNA]</scope>
    <source>
        <strain evidence="4 5">DSM 29821</strain>
    </source>
</reference>
<dbReference type="InterPro" id="IPR023635">
    <property type="entry name" value="Peptide_deformylase"/>
</dbReference>
<gene>
    <name evidence="4" type="ORF">CLV59_104186</name>
</gene>
<dbReference type="PIRSF" id="PIRSF004749">
    <property type="entry name" value="Pep_def"/>
    <property type="match status" value="1"/>
</dbReference>